<organism evidence="2 3">
    <name type="scientific">Araneus ventricosus</name>
    <name type="common">Orbweaver spider</name>
    <name type="synonym">Epeira ventricosa</name>
    <dbReference type="NCBI Taxonomy" id="182803"/>
    <lineage>
        <taxon>Eukaryota</taxon>
        <taxon>Metazoa</taxon>
        <taxon>Ecdysozoa</taxon>
        <taxon>Arthropoda</taxon>
        <taxon>Chelicerata</taxon>
        <taxon>Arachnida</taxon>
        <taxon>Araneae</taxon>
        <taxon>Araneomorphae</taxon>
        <taxon>Entelegynae</taxon>
        <taxon>Araneoidea</taxon>
        <taxon>Araneidae</taxon>
        <taxon>Araneus</taxon>
    </lineage>
</organism>
<evidence type="ECO:0000256" key="1">
    <source>
        <dbReference type="SAM" id="MobiDB-lite"/>
    </source>
</evidence>
<feature type="region of interest" description="Disordered" evidence="1">
    <location>
        <begin position="45"/>
        <end position="64"/>
    </location>
</feature>
<dbReference type="Proteomes" id="UP000499080">
    <property type="component" value="Unassembled WGS sequence"/>
</dbReference>
<feature type="compositionally biased region" description="Basic residues" evidence="1">
    <location>
        <begin position="19"/>
        <end position="28"/>
    </location>
</feature>
<proteinExistence type="predicted"/>
<reference evidence="2 3" key="1">
    <citation type="journal article" date="2019" name="Sci. Rep.">
        <title>Orb-weaving spider Araneus ventricosus genome elucidates the spidroin gene catalogue.</title>
        <authorList>
            <person name="Kono N."/>
            <person name="Nakamura H."/>
            <person name="Ohtoshi R."/>
            <person name="Moran D.A.P."/>
            <person name="Shinohara A."/>
            <person name="Yoshida Y."/>
            <person name="Fujiwara M."/>
            <person name="Mori M."/>
            <person name="Tomita M."/>
            <person name="Arakawa K."/>
        </authorList>
    </citation>
    <scope>NUCLEOTIDE SEQUENCE [LARGE SCALE GENOMIC DNA]</scope>
</reference>
<keyword evidence="3" id="KW-1185">Reference proteome</keyword>
<dbReference type="EMBL" id="BGPR01001346">
    <property type="protein sequence ID" value="GBM51694.1"/>
    <property type="molecule type" value="Genomic_DNA"/>
</dbReference>
<sequence length="123" mass="14234">MEDLKNIATIKPKQVPSSKHQHKRRVHQSRKIRWEIITIFKRGDQFKQGSGSGGAQETNKKLAAHPKQISVNVEECISWRLTVGETKRQEAKPHRTLGYLWGSHFQWRRSAVARALLIVLIFL</sequence>
<feature type="region of interest" description="Disordered" evidence="1">
    <location>
        <begin position="1"/>
        <end position="28"/>
    </location>
</feature>
<comment type="caution">
    <text evidence="2">The sequence shown here is derived from an EMBL/GenBank/DDBJ whole genome shotgun (WGS) entry which is preliminary data.</text>
</comment>
<accession>A0A4Y2GI32</accession>
<dbReference type="AlphaFoldDB" id="A0A4Y2GI32"/>
<evidence type="ECO:0000313" key="2">
    <source>
        <dbReference type="EMBL" id="GBM51694.1"/>
    </source>
</evidence>
<name>A0A4Y2GI32_ARAVE</name>
<protein>
    <submittedName>
        <fullName evidence="2">Uncharacterized protein</fullName>
    </submittedName>
</protein>
<evidence type="ECO:0000313" key="3">
    <source>
        <dbReference type="Proteomes" id="UP000499080"/>
    </source>
</evidence>
<gene>
    <name evidence="2" type="ORF">AVEN_215339_1</name>
</gene>